<reference evidence="1" key="1">
    <citation type="submission" date="2021-01" db="UniProtKB">
        <authorList>
            <consortium name="EnsemblPlants"/>
        </authorList>
    </citation>
    <scope>IDENTIFICATION</scope>
</reference>
<dbReference type="PANTHER" id="PTHR33473:SF13">
    <property type="entry name" value="ATP-DEPENDENT CLP PROTEASE ADAPTER PROTEIN CLPS2, CHLOROPLASTIC"/>
    <property type="match status" value="1"/>
</dbReference>
<dbReference type="OMA" id="SQMMVLG"/>
<dbReference type="Gramene" id="Kaladp0457s0007.1.v1.1">
    <property type="protein sequence ID" value="Kaladp0457s0007.1.v1.1"/>
    <property type="gene ID" value="Kaladp0457s0007.v1.1"/>
</dbReference>
<evidence type="ECO:0000313" key="2">
    <source>
        <dbReference type="Proteomes" id="UP000594263"/>
    </source>
</evidence>
<dbReference type="EnsemblPlants" id="Kaladp0457s0007.1.v1.1">
    <property type="protein sequence ID" value="Kaladp0457s0007.1.v1.1"/>
    <property type="gene ID" value="Kaladp0457s0007.v1.1"/>
</dbReference>
<evidence type="ECO:0000313" key="1">
    <source>
        <dbReference type="EnsemblPlants" id="Kaladp0457s0007.1.v1.1"/>
    </source>
</evidence>
<keyword evidence="2" id="KW-1185">Reference proteome</keyword>
<name>A0A7N0VAM9_KALFE</name>
<organism evidence="1 2">
    <name type="scientific">Kalanchoe fedtschenkoi</name>
    <name type="common">Lavender scallops</name>
    <name type="synonym">South American air plant</name>
    <dbReference type="NCBI Taxonomy" id="63787"/>
    <lineage>
        <taxon>Eukaryota</taxon>
        <taxon>Viridiplantae</taxon>
        <taxon>Streptophyta</taxon>
        <taxon>Embryophyta</taxon>
        <taxon>Tracheophyta</taxon>
        <taxon>Spermatophyta</taxon>
        <taxon>Magnoliopsida</taxon>
        <taxon>eudicotyledons</taxon>
        <taxon>Gunneridae</taxon>
        <taxon>Pentapetalae</taxon>
        <taxon>Saxifragales</taxon>
        <taxon>Crassulaceae</taxon>
        <taxon>Kalanchoe</taxon>
    </lineage>
</organism>
<dbReference type="Gene3D" id="3.30.1390.10">
    <property type="match status" value="1"/>
</dbReference>
<dbReference type="Proteomes" id="UP000594263">
    <property type="component" value="Unplaced"/>
</dbReference>
<dbReference type="InterPro" id="IPR014719">
    <property type="entry name" value="Ribosomal_bL12_C/ClpS-like"/>
</dbReference>
<protein>
    <submittedName>
        <fullName evidence="1">Uncharacterized protein</fullName>
    </submittedName>
</protein>
<dbReference type="PANTHER" id="PTHR33473">
    <property type="entry name" value="ATP-DEPENDENT CLP PROTEASE ADAPTER PROTEIN CLPS1, CHLOROPLASTIC"/>
    <property type="match status" value="1"/>
</dbReference>
<dbReference type="InterPro" id="IPR022935">
    <property type="entry name" value="ClpS"/>
</dbReference>
<accession>A0A7N0VAM9</accession>
<dbReference type="SUPFAM" id="SSF54736">
    <property type="entry name" value="ClpS-like"/>
    <property type="match status" value="1"/>
</dbReference>
<dbReference type="GO" id="GO:0006508">
    <property type="term" value="P:proteolysis"/>
    <property type="evidence" value="ECO:0007669"/>
    <property type="project" value="InterPro"/>
</dbReference>
<sequence length="186" mass="20348">MALMLTTSTLSSSSSSSSISIYTAIQNPKTYSFPDSQKPQKVLSWLDANPKRRSAAVKALSQFPPKGRSGVLDRPNFDQSLFETLTQTEQGGDIGRFKDKKSLGSGESYRVLLVDDILHTEKLVAKVLPLAVPYVTPDDARKLFHESRANGVAVVIVTVKEHAEFYSQMMVLGGLRSAIEPDSDLS</sequence>
<dbReference type="AlphaFoldDB" id="A0A7N0VAM9"/>
<proteinExistence type="predicted"/>